<comment type="caution">
    <text evidence="1">The sequence shown here is derived from an EMBL/GenBank/DDBJ whole genome shotgun (WGS) entry which is preliminary data.</text>
</comment>
<proteinExistence type="predicted"/>
<reference evidence="1 2" key="2">
    <citation type="journal article" date="2022" name="Mol. Ecol. Resour.">
        <title>The genomes of chicory, endive, great burdock and yacon provide insights into Asteraceae paleo-polyploidization history and plant inulin production.</title>
        <authorList>
            <person name="Fan W."/>
            <person name="Wang S."/>
            <person name="Wang H."/>
            <person name="Wang A."/>
            <person name="Jiang F."/>
            <person name="Liu H."/>
            <person name="Zhao H."/>
            <person name="Xu D."/>
            <person name="Zhang Y."/>
        </authorList>
    </citation>
    <scope>NUCLEOTIDE SEQUENCE [LARGE SCALE GENOMIC DNA]</scope>
    <source>
        <strain evidence="2">cv. Yunnan</strain>
        <tissue evidence="1">Leaves</tissue>
    </source>
</reference>
<keyword evidence="2" id="KW-1185">Reference proteome</keyword>
<evidence type="ECO:0000313" key="2">
    <source>
        <dbReference type="Proteomes" id="UP001056120"/>
    </source>
</evidence>
<sequence>MPIDHDHHHGVVIGALRVEVHVAILMRVYPNRIFKGGVLKDGSRDIMNRDTATVDWCTVDRLSNYCLELEPVGCTERVEKKMKERESRDEDEIREQKDEKTPGLKRVKKLDQTKVTQGTKKRRAITSYPNSALLFPKRTNQACYIK</sequence>
<evidence type="ECO:0000313" key="1">
    <source>
        <dbReference type="EMBL" id="KAI3804381.1"/>
    </source>
</evidence>
<accession>A0ACB9I9D6</accession>
<organism evidence="1 2">
    <name type="scientific">Smallanthus sonchifolius</name>
    <dbReference type="NCBI Taxonomy" id="185202"/>
    <lineage>
        <taxon>Eukaryota</taxon>
        <taxon>Viridiplantae</taxon>
        <taxon>Streptophyta</taxon>
        <taxon>Embryophyta</taxon>
        <taxon>Tracheophyta</taxon>
        <taxon>Spermatophyta</taxon>
        <taxon>Magnoliopsida</taxon>
        <taxon>eudicotyledons</taxon>
        <taxon>Gunneridae</taxon>
        <taxon>Pentapetalae</taxon>
        <taxon>asterids</taxon>
        <taxon>campanulids</taxon>
        <taxon>Asterales</taxon>
        <taxon>Asteraceae</taxon>
        <taxon>Asteroideae</taxon>
        <taxon>Heliantheae alliance</taxon>
        <taxon>Millerieae</taxon>
        <taxon>Smallanthus</taxon>
    </lineage>
</organism>
<gene>
    <name evidence="1" type="ORF">L1987_25875</name>
</gene>
<dbReference type="Proteomes" id="UP001056120">
    <property type="component" value="Linkage Group LG09"/>
</dbReference>
<protein>
    <submittedName>
        <fullName evidence="1">Uncharacterized protein</fullName>
    </submittedName>
</protein>
<reference evidence="2" key="1">
    <citation type="journal article" date="2022" name="Mol. Ecol. Resour.">
        <title>The genomes of chicory, endive, great burdock and yacon provide insights into Asteraceae palaeo-polyploidization history and plant inulin production.</title>
        <authorList>
            <person name="Fan W."/>
            <person name="Wang S."/>
            <person name="Wang H."/>
            <person name="Wang A."/>
            <person name="Jiang F."/>
            <person name="Liu H."/>
            <person name="Zhao H."/>
            <person name="Xu D."/>
            <person name="Zhang Y."/>
        </authorList>
    </citation>
    <scope>NUCLEOTIDE SEQUENCE [LARGE SCALE GENOMIC DNA]</scope>
    <source>
        <strain evidence="2">cv. Yunnan</strain>
    </source>
</reference>
<name>A0ACB9I9D6_9ASTR</name>
<dbReference type="EMBL" id="CM042026">
    <property type="protein sequence ID" value="KAI3804381.1"/>
    <property type="molecule type" value="Genomic_DNA"/>
</dbReference>